<evidence type="ECO:0000313" key="2">
    <source>
        <dbReference type="EMBL" id="XDU66425.1"/>
    </source>
</evidence>
<keyword evidence="1" id="KW-0812">Transmembrane</keyword>
<keyword evidence="1" id="KW-0472">Membrane</keyword>
<gene>
    <name evidence="2" type="ORF">AB8B22_08405</name>
</gene>
<sequence>MKKIYDKYKIYIINFFKYLTKDEVKPYEDKIKNYFKNITEKSAKKNFSKKETNTGLKIFIALASFLIALISFPLIFIFGPFWVAIYLSLSTSIMYAFFSNDLED</sequence>
<dbReference type="AlphaFoldDB" id="A0AB39VFX6"/>
<dbReference type="RefSeq" id="WP_369710773.1">
    <property type="nucleotide sequence ID" value="NZ_CP165644.1"/>
</dbReference>
<reference evidence="2" key="1">
    <citation type="submission" date="2024-07" db="EMBL/GenBank/DDBJ databases">
        <authorList>
            <person name="Li X.-J."/>
            <person name="Wang X."/>
        </authorList>
    </citation>
    <scope>NUCLEOTIDE SEQUENCE</scope>
    <source>
        <strain evidence="2">HSP-334</strain>
    </source>
</reference>
<feature type="transmembrane region" description="Helical" evidence="1">
    <location>
        <begin position="54"/>
        <end position="75"/>
    </location>
</feature>
<protein>
    <submittedName>
        <fullName evidence="2">Uncharacterized protein</fullName>
    </submittedName>
</protein>
<name>A0AB39VFX6_9FUSO</name>
<feature type="transmembrane region" description="Helical" evidence="1">
    <location>
        <begin position="81"/>
        <end position="98"/>
    </location>
</feature>
<dbReference type="KEGG" id="lrug:AB8B22_08405"/>
<dbReference type="EMBL" id="CP165644">
    <property type="protein sequence ID" value="XDU66425.1"/>
    <property type="molecule type" value="Genomic_DNA"/>
</dbReference>
<keyword evidence="1" id="KW-1133">Transmembrane helix</keyword>
<proteinExistence type="predicted"/>
<evidence type="ECO:0000256" key="1">
    <source>
        <dbReference type="SAM" id="Phobius"/>
    </source>
</evidence>
<accession>A0AB39VFX6</accession>
<organism evidence="2">
    <name type="scientific">Leptotrichia rugosa</name>
    <dbReference type="NCBI Taxonomy" id="3239302"/>
    <lineage>
        <taxon>Bacteria</taxon>
        <taxon>Fusobacteriati</taxon>
        <taxon>Fusobacteriota</taxon>
        <taxon>Fusobacteriia</taxon>
        <taxon>Fusobacteriales</taxon>
        <taxon>Leptotrichiaceae</taxon>
        <taxon>Leptotrichia</taxon>
    </lineage>
</organism>